<dbReference type="Gene3D" id="1.20.1250.20">
    <property type="entry name" value="MFS general substrate transporter like domains"/>
    <property type="match status" value="2"/>
</dbReference>
<evidence type="ECO:0000256" key="3">
    <source>
        <dbReference type="SAM" id="MobiDB-lite"/>
    </source>
</evidence>
<comment type="subcellular location">
    <subcellularLocation>
        <location evidence="1">Membrane</location>
        <topology evidence="1">Multi-pass membrane protein</topology>
    </subcellularLocation>
</comment>
<gene>
    <name evidence="5" type="ORF">ANOM_006291</name>
</gene>
<dbReference type="GO" id="GO:0022857">
    <property type="term" value="F:transmembrane transporter activity"/>
    <property type="evidence" value="ECO:0007669"/>
    <property type="project" value="InterPro"/>
</dbReference>
<feature type="transmembrane region" description="Helical" evidence="4">
    <location>
        <begin position="380"/>
        <end position="399"/>
    </location>
</feature>
<feature type="transmembrane region" description="Helical" evidence="4">
    <location>
        <begin position="182"/>
        <end position="201"/>
    </location>
</feature>
<feature type="transmembrane region" description="Helical" evidence="4">
    <location>
        <begin position="469"/>
        <end position="490"/>
    </location>
</feature>
<dbReference type="SUPFAM" id="SSF103473">
    <property type="entry name" value="MFS general substrate transporter"/>
    <property type="match status" value="1"/>
</dbReference>
<comment type="caution">
    <text evidence="5">The sequence shown here is derived from an EMBL/GenBank/DDBJ whole genome shotgun (WGS) entry which is preliminary data.</text>
</comment>
<reference evidence="5 6" key="1">
    <citation type="submission" date="2014-06" db="EMBL/GenBank/DDBJ databases">
        <title>The Genome of the Aflatoxigenic Filamentous Fungus Aspergillus nomius.</title>
        <authorList>
            <person name="Moore M.G."/>
            <person name="Shannon B.M."/>
            <person name="Brian M.M."/>
        </authorList>
    </citation>
    <scope>NUCLEOTIDE SEQUENCE [LARGE SCALE GENOMIC DNA]</scope>
    <source>
        <strain evidence="5 6">NRRL 13137</strain>
    </source>
</reference>
<evidence type="ECO:0000256" key="2">
    <source>
        <dbReference type="ARBA" id="ARBA00006727"/>
    </source>
</evidence>
<accession>A0A0L1J0X9</accession>
<dbReference type="GO" id="GO:0016020">
    <property type="term" value="C:membrane"/>
    <property type="evidence" value="ECO:0007669"/>
    <property type="project" value="UniProtKB-SubCell"/>
</dbReference>
<sequence length="536" mass="57012">MESKYYPGPFLRVDGRGLTQSAGGVVNVQTHVGNPGLTALTHYNEMQLEKNDDSSPSITAIPPGHDSIHPSTDFPEKALSENNPAGDHPVHHTGPEQVQPPPPIEIDGGYGWICVVCIFLVNAHTWGINSSYGVFLAHYLATNTFPGASDLDYAFVGGLSLSMAQFIAPVATITTRVWGTRVTLMIGITLQTAALLGASWASHIWQLFLSQALCFGFGMGMQFSATVGIVPQWFTRRRSLANGIATAGSGIGGLIYSLATSAMLQRWGIGWAFRILAIVSAAACGFSAIIVRDRNKAIGAIQIAFHTELLKRPEFLLTLAWGCFSVLGYVALLFSIPDYASTVGLTASQGSILGAMFNLGGGLGRPVIGYISDSFGRLNTALACTFLAGLFSLVIWIFAKSFGVLIFYALISGPVAATFTTTVAPVGAEVVGVQLLPSALSIFWLSVVIPSTFAEPIALWLRTDNATNFLHAQIFVGCMFMAACICLGLVRAWKISELENADADVDQEPVARTASSVASMTSKAKAVQGLFTMARV</sequence>
<dbReference type="AlphaFoldDB" id="A0A0L1J0X9"/>
<dbReference type="Proteomes" id="UP000037505">
    <property type="component" value="Unassembled WGS sequence"/>
</dbReference>
<feature type="transmembrane region" description="Helical" evidence="4">
    <location>
        <begin position="153"/>
        <end position="175"/>
    </location>
</feature>
<dbReference type="InterPro" id="IPR050327">
    <property type="entry name" value="Proton-linked_MCT"/>
</dbReference>
<feature type="transmembrane region" description="Helical" evidence="4">
    <location>
        <begin position="207"/>
        <end position="228"/>
    </location>
</feature>
<keyword evidence="4" id="KW-0812">Transmembrane</keyword>
<feature type="transmembrane region" description="Helical" evidence="4">
    <location>
        <begin position="405"/>
        <end position="424"/>
    </location>
</feature>
<evidence type="ECO:0000256" key="4">
    <source>
        <dbReference type="SAM" id="Phobius"/>
    </source>
</evidence>
<feature type="region of interest" description="Disordered" evidence="3">
    <location>
        <begin position="49"/>
        <end position="101"/>
    </location>
</feature>
<dbReference type="RefSeq" id="XP_015406243.1">
    <property type="nucleotide sequence ID" value="XM_015551548.1"/>
</dbReference>
<evidence type="ECO:0000256" key="1">
    <source>
        <dbReference type="ARBA" id="ARBA00004141"/>
    </source>
</evidence>
<keyword evidence="4" id="KW-0472">Membrane</keyword>
<protein>
    <submittedName>
        <fullName evidence="5">MFS transporter (Mch2)</fullName>
    </submittedName>
</protein>
<feature type="transmembrane region" description="Helical" evidence="4">
    <location>
        <begin position="240"/>
        <end position="259"/>
    </location>
</feature>
<feature type="transmembrane region" description="Helical" evidence="4">
    <location>
        <begin position="271"/>
        <end position="291"/>
    </location>
</feature>
<dbReference type="PANTHER" id="PTHR11360:SF315">
    <property type="entry name" value="TRANSPORTER MCH2-RELATED"/>
    <property type="match status" value="1"/>
</dbReference>
<dbReference type="Pfam" id="PF07690">
    <property type="entry name" value="MFS_1"/>
    <property type="match status" value="1"/>
</dbReference>
<evidence type="ECO:0000313" key="6">
    <source>
        <dbReference type="Proteomes" id="UP000037505"/>
    </source>
</evidence>
<evidence type="ECO:0000313" key="5">
    <source>
        <dbReference type="EMBL" id="KNG85320.1"/>
    </source>
</evidence>
<dbReference type="InterPro" id="IPR011701">
    <property type="entry name" value="MFS"/>
</dbReference>
<dbReference type="PANTHER" id="PTHR11360">
    <property type="entry name" value="MONOCARBOXYLATE TRANSPORTER"/>
    <property type="match status" value="1"/>
</dbReference>
<dbReference type="GeneID" id="26808095"/>
<dbReference type="EMBL" id="JNOM01000162">
    <property type="protein sequence ID" value="KNG85320.1"/>
    <property type="molecule type" value="Genomic_DNA"/>
</dbReference>
<keyword evidence="6" id="KW-1185">Reference proteome</keyword>
<dbReference type="OrthoDB" id="6499973at2759"/>
<name>A0A0L1J0X9_ASPN3</name>
<organism evidence="5 6">
    <name type="scientific">Aspergillus nomiae NRRL (strain ATCC 15546 / NRRL 13137 / CBS 260.88 / M93)</name>
    <dbReference type="NCBI Taxonomy" id="1509407"/>
    <lineage>
        <taxon>Eukaryota</taxon>
        <taxon>Fungi</taxon>
        <taxon>Dikarya</taxon>
        <taxon>Ascomycota</taxon>
        <taxon>Pezizomycotina</taxon>
        <taxon>Eurotiomycetes</taxon>
        <taxon>Eurotiomycetidae</taxon>
        <taxon>Eurotiales</taxon>
        <taxon>Aspergillaceae</taxon>
        <taxon>Aspergillus</taxon>
        <taxon>Aspergillus subgen. Circumdati</taxon>
    </lineage>
</organism>
<feature type="transmembrane region" description="Helical" evidence="4">
    <location>
        <begin position="315"/>
        <end position="336"/>
    </location>
</feature>
<proteinExistence type="inferred from homology"/>
<feature type="transmembrane region" description="Helical" evidence="4">
    <location>
        <begin position="110"/>
        <end position="141"/>
    </location>
</feature>
<keyword evidence="4" id="KW-1133">Transmembrane helix</keyword>
<comment type="similarity">
    <text evidence="2">Belongs to the major facilitator superfamily. Monocarboxylate porter (TC 2.A.1.13) family.</text>
</comment>
<dbReference type="InterPro" id="IPR036259">
    <property type="entry name" value="MFS_trans_sf"/>
</dbReference>
<dbReference type="CDD" id="cd17352">
    <property type="entry name" value="MFS_MCT_SLC16"/>
    <property type="match status" value="1"/>
</dbReference>